<dbReference type="CDD" id="cd01448">
    <property type="entry name" value="TST_Repeat_1"/>
    <property type="match status" value="1"/>
</dbReference>
<dbReference type="PANTHER" id="PTHR11364">
    <property type="entry name" value="THIOSULFATE SULFERTANSFERASE"/>
    <property type="match status" value="1"/>
</dbReference>
<dbReference type="AlphaFoldDB" id="A0A6L7GDD3"/>
<dbReference type="Proteomes" id="UP000473531">
    <property type="component" value="Unassembled WGS sequence"/>
</dbReference>
<reference evidence="4 5" key="1">
    <citation type="submission" date="2019-12" db="EMBL/GenBank/DDBJ databases">
        <title>Genomic-based taxomic classification of the family Erythrobacteraceae.</title>
        <authorList>
            <person name="Xu L."/>
        </authorList>
    </citation>
    <scope>NUCLEOTIDE SEQUENCE [LARGE SCALE GENOMIC DNA]</scope>
    <source>
        <strain evidence="4 5">KCTC 52259</strain>
    </source>
</reference>
<dbReference type="SUPFAM" id="SSF52821">
    <property type="entry name" value="Rhodanese/Cell cycle control phosphatase"/>
    <property type="match status" value="2"/>
</dbReference>
<comment type="caution">
    <text evidence="4">The sequence shown here is derived from an EMBL/GenBank/DDBJ whole genome shotgun (WGS) entry which is preliminary data.</text>
</comment>
<dbReference type="OrthoDB" id="9781034at2"/>
<evidence type="ECO:0000256" key="2">
    <source>
        <dbReference type="ARBA" id="ARBA00022737"/>
    </source>
</evidence>
<feature type="domain" description="Rhodanese" evidence="3">
    <location>
        <begin position="167"/>
        <end position="281"/>
    </location>
</feature>
<sequence>MDILVSTSWLAHEMQAARPADDLVILDASAHLPGAQRDAAAEFTAGHISGARFLDLPSLKDETSPVPSALPRHDQFDARMRSLGVGTCGRIVLYDNSALRSAARAYFIFRMFGLDNVAILDGGLQKWLSENRPIHSGPANVAPSGFTAPQEDQTRVRSKAQVLANLDSCAEQIVDARDGARFCGTTRDTVHDLPGGHIPGALNLHYADLLADDGTFLPQAEIERAFLQAQVDLSAPVTATCGSGMTASVLLFAMELIGKHDTALYDGSWSEWGRDPDTPKQTGPSR</sequence>
<dbReference type="InterPro" id="IPR045078">
    <property type="entry name" value="TST/MPST-like"/>
</dbReference>
<evidence type="ECO:0000256" key="1">
    <source>
        <dbReference type="ARBA" id="ARBA00022679"/>
    </source>
</evidence>
<evidence type="ECO:0000259" key="3">
    <source>
        <dbReference type="PROSITE" id="PS50206"/>
    </source>
</evidence>
<dbReference type="RefSeq" id="WP_160601172.1">
    <property type="nucleotide sequence ID" value="NZ_WTYU01000001.1"/>
</dbReference>
<dbReference type="PROSITE" id="PS50206">
    <property type="entry name" value="RHODANESE_3"/>
    <property type="match status" value="2"/>
</dbReference>
<dbReference type="InterPro" id="IPR001763">
    <property type="entry name" value="Rhodanese-like_dom"/>
</dbReference>
<dbReference type="Pfam" id="PF00581">
    <property type="entry name" value="Rhodanese"/>
    <property type="match status" value="2"/>
</dbReference>
<dbReference type="InterPro" id="IPR036873">
    <property type="entry name" value="Rhodanese-like_dom_sf"/>
</dbReference>
<evidence type="ECO:0000313" key="4">
    <source>
        <dbReference type="EMBL" id="MXP13505.1"/>
    </source>
</evidence>
<gene>
    <name evidence="4" type="ORF">GRI44_01880</name>
</gene>
<dbReference type="EMBL" id="WTYU01000001">
    <property type="protein sequence ID" value="MXP13505.1"/>
    <property type="molecule type" value="Genomic_DNA"/>
</dbReference>
<keyword evidence="2" id="KW-0677">Repeat</keyword>
<feature type="domain" description="Rhodanese" evidence="3">
    <location>
        <begin position="19"/>
        <end position="136"/>
    </location>
</feature>
<name>A0A6L7GDD3_9SPHN</name>
<accession>A0A6L7GDD3</accession>
<dbReference type="GO" id="GO:0004792">
    <property type="term" value="F:thiosulfate-cyanide sulfurtransferase activity"/>
    <property type="evidence" value="ECO:0007669"/>
    <property type="project" value="TreeGrafter"/>
</dbReference>
<keyword evidence="1 4" id="KW-0808">Transferase</keyword>
<dbReference type="Gene3D" id="3.40.250.10">
    <property type="entry name" value="Rhodanese-like domain"/>
    <property type="match status" value="2"/>
</dbReference>
<evidence type="ECO:0000313" key="5">
    <source>
        <dbReference type="Proteomes" id="UP000473531"/>
    </source>
</evidence>
<protein>
    <submittedName>
        <fullName evidence="4">Sulfurtransferase</fullName>
    </submittedName>
</protein>
<dbReference type="PANTHER" id="PTHR11364:SF27">
    <property type="entry name" value="SULFURTRANSFERASE"/>
    <property type="match status" value="1"/>
</dbReference>
<dbReference type="CDD" id="cd01449">
    <property type="entry name" value="TST_Repeat_2"/>
    <property type="match status" value="1"/>
</dbReference>
<organism evidence="4 5">
    <name type="scientific">Allopontixanthobacter confluentis</name>
    <dbReference type="NCBI Taxonomy" id="1849021"/>
    <lineage>
        <taxon>Bacteria</taxon>
        <taxon>Pseudomonadati</taxon>
        <taxon>Pseudomonadota</taxon>
        <taxon>Alphaproteobacteria</taxon>
        <taxon>Sphingomonadales</taxon>
        <taxon>Erythrobacteraceae</taxon>
        <taxon>Allopontixanthobacter</taxon>
    </lineage>
</organism>
<keyword evidence="5" id="KW-1185">Reference proteome</keyword>
<dbReference type="SMART" id="SM00450">
    <property type="entry name" value="RHOD"/>
    <property type="match status" value="2"/>
</dbReference>
<proteinExistence type="predicted"/>